<gene>
    <name evidence="2" type="ORF">CRD36_00310</name>
</gene>
<dbReference type="PANTHER" id="PTHR43559">
    <property type="entry name" value="HYDROLASE YCAC-RELATED"/>
    <property type="match status" value="1"/>
</dbReference>
<evidence type="ECO:0000313" key="3">
    <source>
        <dbReference type="Proteomes" id="UP000229730"/>
    </source>
</evidence>
<reference evidence="2 3" key="1">
    <citation type="submission" date="2017-10" db="EMBL/GenBank/DDBJ databases">
        <title>Frigbacter circumglobatus gen. nov. sp. nov., isolated from sediment cultured in situ.</title>
        <authorList>
            <person name="Zhao Z."/>
        </authorList>
    </citation>
    <scope>NUCLEOTIDE SEQUENCE [LARGE SCALE GENOMIC DNA]</scope>
    <source>
        <strain evidence="2 3">ZYL</strain>
    </source>
</reference>
<evidence type="ECO:0000313" key="2">
    <source>
        <dbReference type="EMBL" id="PHZ86730.1"/>
    </source>
</evidence>
<dbReference type="PANTHER" id="PTHR43559:SF1">
    <property type="entry name" value="HYDROLASE"/>
    <property type="match status" value="1"/>
</dbReference>
<dbReference type="InterPro" id="IPR000868">
    <property type="entry name" value="Isochorismatase-like_dom"/>
</dbReference>
<feature type="domain" description="Isochorismatase-like" evidence="1">
    <location>
        <begin position="22"/>
        <end position="174"/>
    </location>
</feature>
<dbReference type="OrthoDB" id="9789777at2"/>
<organism evidence="2 3">
    <name type="scientific">Paremcibacter congregatus</name>
    <dbReference type="NCBI Taxonomy" id="2043170"/>
    <lineage>
        <taxon>Bacteria</taxon>
        <taxon>Pseudomonadati</taxon>
        <taxon>Pseudomonadota</taxon>
        <taxon>Alphaproteobacteria</taxon>
        <taxon>Emcibacterales</taxon>
        <taxon>Emcibacteraceae</taxon>
        <taxon>Paremcibacter</taxon>
    </lineage>
</organism>
<dbReference type="Proteomes" id="UP000229730">
    <property type="component" value="Unassembled WGS sequence"/>
</dbReference>
<dbReference type="EMBL" id="PDEM01000005">
    <property type="protein sequence ID" value="PHZ86730.1"/>
    <property type="molecule type" value="Genomic_DNA"/>
</dbReference>
<dbReference type="InterPro" id="IPR053152">
    <property type="entry name" value="Hydrolase_YcaC-like"/>
</dbReference>
<dbReference type="GO" id="GO:0016787">
    <property type="term" value="F:hydrolase activity"/>
    <property type="evidence" value="ECO:0007669"/>
    <property type="project" value="UniProtKB-KW"/>
</dbReference>
<dbReference type="InParanoid" id="A0A2G4YWY2"/>
<dbReference type="AlphaFoldDB" id="A0A2G4YWY2"/>
<dbReference type="SUPFAM" id="SSF52499">
    <property type="entry name" value="Isochorismatase-like hydrolases"/>
    <property type="match status" value="1"/>
</dbReference>
<dbReference type="Pfam" id="PF00857">
    <property type="entry name" value="Isochorismatase"/>
    <property type="match status" value="1"/>
</dbReference>
<sequence>MDGDGVTTADYIYNILISPEETTLVIIDHQPAFSSCFERQDIDRAEDAAVSLIKAAKSLGIPTIISMVETNVIEGSISLKLHRAIGDAAILPRTGFNPWENRAFTEAVSQANRPRLLIAGLSAETSLSLTALCALEIGYDTYVVKDACLGQTRESYDMSFERLTQAGVVPVSWRQILIEWERGPVEASLLRRFSRSRKPGHKPSVKE</sequence>
<dbReference type="FunCoup" id="A0A2G4YWY2">
    <property type="interactions" value="339"/>
</dbReference>
<proteinExistence type="predicted"/>
<comment type="caution">
    <text evidence="2">The sequence shown here is derived from an EMBL/GenBank/DDBJ whole genome shotgun (WGS) entry which is preliminary data.</text>
</comment>
<evidence type="ECO:0000259" key="1">
    <source>
        <dbReference type="Pfam" id="PF00857"/>
    </source>
</evidence>
<protein>
    <submittedName>
        <fullName evidence="2">Hydrolase</fullName>
    </submittedName>
</protein>
<accession>A0A2G4YWY2</accession>
<dbReference type="Gene3D" id="3.40.50.850">
    <property type="entry name" value="Isochorismatase-like"/>
    <property type="match status" value="1"/>
</dbReference>
<keyword evidence="3" id="KW-1185">Reference proteome</keyword>
<keyword evidence="2" id="KW-0378">Hydrolase</keyword>
<name>A0A2G4YWY2_9PROT</name>
<dbReference type="InterPro" id="IPR036380">
    <property type="entry name" value="Isochorismatase-like_sf"/>
</dbReference>